<comment type="caution">
    <text evidence="4">The sequence shown here is derived from an EMBL/GenBank/DDBJ whole genome shotgun (WGS) entry which is preliminary data.</text>
</comment>
<dbReference type="AlphaFoldDB" id="A0AA39R4E4"/>
<gene>
    <name evidence="4" type="ORF">JMJ35_003578</name>
</gene>
<evidence type="ECO:0000256" key="2">
    <source>
        <dbReference type="SAM" id="Phobius"/>
    </source>
</evidence>
<evidence type="ECO:0000256" key="1">
    <source>
        <dbReference type="SAM" id="MobiDB-lite"/>
    </source>
</evidence>
<keyword evidence="5" id="KW-1185">Reference proteome</keyword>
<evidence type="ECO:0000256" key="3">
    <source>
        <dbReference type="SAM" id="SignalP"/>
    </source>
</evidence>
<feature type="region of interest" description="Disordered" evidence="1">
    <location>
        <begin position="41"/>
        <end position="122"/>
    </location>
</feature>
<dbReference type="Proteomes" id="UP001166286">
    <property type="component" value="Unassembled WGS sequence"/>
</dbReference>
<feature type="region of interest" description="Disordered" evidence="1">
    <location>
        <begin position="360"/>
        <end position="398"/>
    </location>
</feature>
<name>A0AA39R4E4_9LECA</name>
<keyword evidence="2" id="KW-0812">Transmembrane</keyword>
<keyword evidence="3" id="KW-0732">Signal</keyword>
<feature type="chain" id="PRO_5041222230" description="Mid2 domain-containing protein" evidence="3">
    <location>
        <begin position="33"/>
        <end position="398"/>
    </location>
</feature>
<evidence type="ECO:0008006" key="6">
    <source>
        <dbReference type="Google" id="ProtNLM"/>
    </source>
</evidence>
<evidence type="ECO:0000313" key="4">
    <source>
        <dbReference type="EMBL" id="KAK0513856.1"/>
    </source>
</evidence>
<dbReference type="EMBL" id="JAFEKC020000006">
    <property type="protein sequence ID" value="KAK0513856.1"/>
    <property type="molecule type" value="Genomic_DNA"/>
</dbReference>
<feature type="compositionally biased region" description="Low complexity" evidence="1">
    <location>
        <begin position="58"/>
        <end position="98"/>
    </location>
</feature>
<feature type="compositionally biased region" description="Polar residues" evidence="1">
    <location>
        <begin position="109"/>
        <end position="122"/>
    </location>
</feature>
<protein>
    <recommendedName>
        <fullName evidence="6">Mid2 domain-containing protein</fullName>
    </recommendedName>
</protein>
<dbReference type="Pfam" id="PF14610">
    <property type="entry name" value="Psg1"/>
    <property type="match status" value="1"/>
</dbReference>
<feature type="signal peptide" evidence="3">
    <location>
        <begin position="1"/>
        <end position="32"/>
    </location>
</feature>
<reference evidence="4" key="1">
    <citation type="submission" date="2023-03" db="EMBL/GenBank/DDBJ databases">
        <title>Complete genome of Cladonia borealis.</title>
        <authorList>
            <person name="Park H."/>
        </authorList>
    </citation>
    <scope>NUCLEOTIDE SEQUENCE</scope>
    <source>
        <strain evidence="4">ANT050790</strain>
    </source>
</reference>
<keyword evidence="2" id="KW-1133">Transmembrane helix</keyword>
<keyword evidence="2" id="KW-0472">Membrane</keyword>
<feature type="transmembrane region" description="Helical" evidence="2">
    <location>
        <begin position="284"/>
        <end position="306"/>
    </location>
</feature>
<dbReference type="InterPro" id="IPR028000">
    <property type="entry name" value="Pma1"/>
</dbReference>
<sequence>MAPNKRYGAHASWASILFCVLLVLSTTGFTSASLLHWRQDENTPIPTGEDTAPAAESTIPGDTDIVTPTTTIIAPGTEPEETATASEEPAATEEPTATDGDDTVPEATITPSANSTLPSNSTEEAQLTSAAAAAPTVTSIPLNATNDPNECHVNRTDAPEFEGNPFCLPYTGQVVLADKEIELTWDTSIFSADTTATVEVEYFDNPTDKTASTEPLEGLKTLNSEGAMYINMSSAWLKGKSTANLTLFFVSSEDETVLTGPTILLTKNSTASSGSSKKKLGEEVGIPVGLVIIGAALVIIGAFVCLRRRARGFTVTGKPRGQGMAAATGGIAATRGHRRDPSFHDEPTRGVELQDRNKAYAGDDNWDWGSPVSSPTRGGTGGNVFRDEVGRQKVGRGY</sequence>
<proteinExistence type="predicted"/>
<evidence type="ECO:0000313" key="5">
    <source>
        <dbReference type="Proteomes" id="UP001166286"/>
    </source>
</evidence>
<accession>A0AA39R4E4</accession>
<organism evidence="4 5">
    <name type="scientific">Cladonia borealis</name>
    <dbReference type="NCBI Taxonomy" id="184061"/>
    <lineage>
        <taxon>Eukaryota</taxon>
        <taxon>Fungi</taxon>
        <taxon>Dikarya</taxon>
        <taxon>Ascomycota</taxon>
        <taxon>Pezizomycotina</taxon>
        <taxon>Lecanoromycetes</taxon>
        <taxon>OSLEUM clade</taxon>
        <taxon>Lecanoromycetidae</taxon>
        <taxon>Lecanorales</taxon>
        <taxon>Lecanorineae</taxon>
        <taxon>Cladoniaceae</taxon>
        <taxon>Cladonia</taxon>
    </lineage>
</organism>